<evidence type="ECO:0000313" key="2">
    <source>
        <dbReference type="Proteomes" id="UP000827976"/>
    </source>
</evidence>
<keyword evidence="2" id="KW-1185">Reference proteome</keyword>
<evidence type="ECO:0000313" key="1">
    <source>
        <dbReference type="EMBL" id="KAH7657399.1"/>
    </source>
</evidence>
<comment type="caution">
    <text evidence="1">The sequence shown here is derived from an EMBL/GenBank/DDBJ whole genome shotgun (WGS) entry which is preliminary data.</text>
</comment>
<gene>
    <name evidence="1" type="ORF">IHE45_17G019600</name>
</gene>
<accession>A0ACB7UAP5</accession>
<protein>
    <submittedName>
        <fullName evidence="1">Sulfate-transporting ATPase protein</fullName>
    </submittedName>
</protein>
<sequence>MAASFWTQANALLRKNLIFQKRNRKTSIRIIVYPIILCVLLVLIQSLINNELHKSKYKCGCACVDKNGNGTCETVCGIQYSTMDQVDSCSVPSPFEWPVLLQVPRPEYRAVQNSLDTFAGLPEKSCRDSESCPATVLFTGGNESLANSLAANLFTNVASSNLSDYLSAFSELMIPGTDTVSGDTQFIEPAFIYGRPIYTNQPQCGSNSNRKFSFNIDNVTLQEDLECVRGLPLWRSSSSDVNDELFKGYRKGNSERMINEVMSAYDFLETDDRNFHVNVWYNSTYQNTSVWATTPGLLRVLRSINVVSNAYLQFLKGGGVKVLLEFTKEMPKVATQLTFDFSSLLGPLFFLWVIELLLPVILTYLVYEKQHKLKIMMKMHGLEDGAYWTISYAYFLLLSTAYVVFFMVFGSLIGLKFFKLNDYSIQFVFYFTYVNLQIVLAFLATTFFSDVKTAEAIAYIYIFGTGFVGGYLLPSFIQDTSFPKNWLIVMELLPAFSLYRGLYELSQYSFSGDYMGTHGMRWTDLSDHLNGMKDVLIIIVAEWLILLPLAYYIDKTAARGKISMKGLFSVLRRFLTKESRSTQRCESGKVFIEMEKPDVIREREVVEHSLLESRTSHAVICDNLKKVYSGKDGNKDKFAVKGVSIALQSGECFGLLGPNGAGKTSLINMMIGLVNPTSGNTFVQGLNIQTEKDKVYSSMGVCPQNDMLWEMLTGREHLMFYGRLKNLKGEALMQAVDESLRSVNLFHGGIANKFVGKYSGGMKRRLSVAISLIGDPKVVYMDEPSTGLDPASRNNLWNVVKQAKQNRAIILTTHSMEEAEVLCDKLGIIVDGSLQCIGNPKELKARFGGYYVLTMATSTNEEHEVEILVNKLSPNAKKIYHVSGTQKFELPKQEVRIADVFLAVKDAKSKFSVQAWALADTTMEDVFIKVAREAGSI</sequence>
<name>A0ACB7UAP5_DIOAL</name>
<reference evidence="2" key="1">
    <citation type="journal article" date="2022" name="Nat. Commun.">
        <title>Chromosome evolution and the genetic basis of agronomically important traits in greater yam.</title>
        <authorList>
            <person name="Bredeson J.V."/>
            <person name="Lyons J.B."/>
            <person name="Oniyinde I.O."/>
            <person name="Okereke N.R."/>
            <person name="Kolade O."/>
            <person name="Nnabue I."/>
            <person name="Nwadili C.O."/>
            <person name="Hribova E."/>
            <person name="Parker M."/>
            <person name="Nwogha J."/>
            <person name="Shu S."/>
            <person name="Carlson J."/>
            <person name="Kariba R."/>
            <person name="Muthemba S."/>
            <person name="Knop K."/>
            <person name="Barton G.J."/>
            <person name="Sherwood A.V."/>
            <person name="Lopez-Montes A."/>
            <person name="Asiedu R."/>
            <person name="Jamnadass R."/>
            <person name="Muchugi A."/>
            <person name="Goodstein D."/>
            <person name="Egesi C.N."/>
            <person name="Featherston J."/>
            <person name="Asfaw A."/>
            <person name="Simpson G.G."/>
            <person name="Dolezel J."/>
            <person name="Hendre P.S."/>
            <person name="Van Deynze A."/>
            <person name="Kumar P.L."/>
            <person name="Obidiegwu J.E."/>
            <person name="Bhattacharjee R."/>
            <person name="Rokhsar D.S."/>
        </authorList>
    </citation>
    <scope>NUCLEOTIDE SEQUENCE [LARGE SCALE GENOMIC DNA]</scope>
    <source>
        <strain evidence="2">cv. TDa95/00328</strain>
    </source>
</reference>
<dbReference type="Proteomes" id="UP000827976">
    <property type="component" value="Chromosome 17"/>
</dbReference>
<proteinExistence type="predicted"/>
<dbReference type="EMBL" id="CM037027">
    <property type="protein sequence ID" value="KAH7657399.1"/>
    <property type="molecule type" value="Genomic_DNA"/>
</dbReference>
<organism evidence="1 2">
    <name type="scientific">Dioscorea alata</name>
    <name type="common">Purple yam</name>
    <dbReference type="NCBI Taxonomy" id="55571"/>
    <lineage>
        <taxon>Eukaryota</taxon>
        <taxon>Viridiplantae</taxon>
        <taxon>Streptophyta</taxon>
        <taxon>Embryophyta</taxon>
        <taxon>Tracheophyta</taxon>
        <taxon>Spermatophyta</taxon>
        <taxon>Magnoliopsida</taxon>
        <taxon>Liliopsida</taxon>
        <taxon>Dioscoreales</taxon>
        <taxon>Dioscoreaceae</taxon>
        <taxon>Dioscorea</taxon>
    </lineage>
</organism>